<keyword evidence="3" id="KW-1185">Reference proteome</keyword>
<dbReference type="STRING" id="767817.Desgi_1516"/>
<dbReference type="Proteomes" id="UP000013520">
    <property type="component" value="Chromosome"/>
</dbReference>
<dbReference type="OrthoDB" id="1724319at2"/>
<name>R4KKF9_9FIRM</name>
<dbReference type="EMBL" id="CP003273">
    <property type="protein sequence ID" value="AGL01000.1"/>
    <property type="molecule type" value="Genomic_DNA"/>
</dbReference>
<feature type="transmembrane region" description="Helical" evidence="1">
    <location>
        <begin position="6"/>
        <end position="27"/>
    </location>
</feature>
<proteinExistence type="predicted"/>
<keyword evidence="1" id="KW-0812">Transmembrane</keyword>
<evidence type="ECO:0000313" key="2">
    <source>
        <dbReference type="EMBL" id="AGL01000.1"/>
    </source>
</evidence>
<keyword evidence="1" id="KW-0472">Membrane</keyword>
<protein>
    <submittedName>
        <fullName evidence="2">Uncharacterized protein</fullName>
    </submittedName>
</protein>
<accession>R4KKF9</accession>
<organism evidence="2 3">
    <name type="scientific">Desulfoscipio gibsoniae DSM 7213</name>
    <dbReference type="NCBI Taxonomy" id="767817"/>
    <lineage>
        <taxon>Bacteria</taxon>
        <taxon>Bacillati</taxon>
        <taxon>Bacillota</taxon>
        <taxon>Clostridia</taxon>
        <taxon>Eubacteriales</taxon>
        <taxon>Desulfallaceae</taxon>
        <taxon>Desulfoscipio</taxon>
    </lineage>
</organism>
<gene>
    <name evidence="2" type="ORF">Desgi_1516</name>
</gene>
<dbReference type="AlphaFoldDB" id="R4KKF9"/>
<dbReference type="KEGG" id="dgi:Desgi_1516"/>
<feature type="transmembrane region" description="Helical" evidence="1">
    <location>
        <begin position="126"/>
        <end position="143"/>
    </location>
</feature>
<dbReference type="eggNOG" id="COG3290">
    <property type="taxonomic scope" value="Bacteria"/>
</dbReference>
<feature type="transmembrane region" description="Helical" evidence="1">
    <location>
        <begin position="58"/>
        <end position="77"/>
    </location>
</feature>
<dbReference type="RefSeq" id="WP_006522796.1">
    <property type="nucleotide sequence ID" value="NC_021184.1"/>
</dbReference>
<feature type="transmembrane region" description="Helical" evidence="1">
    <location>
        <begin position="84"/>
        <end position="106"/>
    </location>
</feature>
<sequence length="148" mass="16674">MDKMPILSLIFYSIPESYLIFTFGMIAIGQRPNYLNIAIPAVISALASYFVRMAPLTFGAHSIIGVFIAFILFKIALKISLKQALLATIISMGTLLAIEQSVTYLMETLLGLHLQEIWKDPILRTLLPWPQLLIYAAICLLLYRKRSL</sequence>
<evidence type="ECO:0000256" key="1">
    <source>
        <dbReference type="SAM" id="Phobius"/>
    </source>
</evidence>
<keyword evidence="1" id="KW-1133">Transmembrane helix</keyword>
<dbReference type="HOGENOM" id="CLU_135084_1_0_9"/>
<reference evidence="2 3" key="1">
    <citation type="submission" date="2012-01" db="EMBL/GenBank/DDBJ databases">
        <title>Complete sequence of Desulfotomaculum gibsoniae DSM 7213.</title>
        <authorList>
            <consortium name="US DOE Joint Genome Institute"/>
            <person name="Lucas S."/>
            <person name="Han J."/>
            <person name="Lapidus A."/>
            <person name="Cheng J.-F."/>
            <person name="Goodwin L."/>
            <person name="Pitluck S."/>
            <person name="Peters L."/>
            <person name="Ovchinnikova G."/>
            <person name="Teshima H."/>
            <person name="Detter J.C."/>
            <person name="Han C."/>
            <person name="Tapia R."/>
            <person name="Land M."/>
            <person name="Hauser L."/>
            <person name="Kyrpides N."/>
            <person name="Ivanova N."/>
            <person name="Pagani I."/>
            <person name="Parshina S."/>
            <person name="Plugge C."/>
            <person name="Muyzer G."/>
            <person name="Kuever J."/>
            <person name="Ivanova A."/>
            <person name="Nazina T."/>
            <person name="Klenk H.-P."/>
            <person name="Brambilla E."/>
            <person name="Spring S."/>
            <person name="Stams A.F."/>
            <person name="Woyke T."/>
        </authorList>
    </citation>
    <scope>NUCLEOTIDE SEQUENCE [LARGE SCALE GENOMIC DNA]</scope>
    <source>
        <strain evidence="2 3">DSM 7213</strain>
    </source>
</reference>
<evidence type="ECO:0000313" key="3">
    <source>
        <dbReference type="Proteomes" id="UP000013520"/>
    </source>
</evidence>